<comment type="caution">
    <text evidence="2">The sequence shown here is derived from an EMBL/GenBank/DDBJ whole genome shotgun (WGS) entry which is preliminary data.</text>
</comment>
<accession>A0A5M9R2G9</accession>
<feature type="domain" description="ImpA N-terminal" evidence="1">
    <location>
        <begin position="35"/>
        <end position="139"/>
    </location>
</feature>
<dbReference type="PANTHER" id="PTHR37024">
    <property type="entry name" value="TYPE VI SECRETION SYSTEM DUF2094 AND IMPA-RELATED DOMAIN PROTEIN"/>
    <property type="match status" value="1"/>
</dbReference>
<proteinExistence type="predicted"/>
<dbReference type="Pfam" id="PF06812">
    <property type="entry name" value="ImpA_N"/>
    <property type="match status" value="1"/>
</dbReference>
<sequence length="535" mass="59532">MNVLNTLSSACFADNPDEPARIAQQEIARWDAWLLPVSAESPAGSDPGYDDDFERMREEVNKLSGADTELICTLAEKLLMTVCKDVRVATYYLWARLHKEGGKGLADALALLAGMLIQYQDTLLPERTNSRKAAIEWLAGQRVLDSLSLYPEVERQEFSRAVALLISIQQTLDTRGDIGDPELGPLYSALEKRLALSGGADSVVPQNISSEPARNANTAGLVPGRGSQVQSGRELLDQAKSLAMYLRSQSDGWLAGHRLMKTVRWDTLHQLPPQNHQGCTRLSPPRTEARAQLKRLYLQQSWGELTEQADRLFAEGVNHFWLDVQWYLYQALSKSPSPRDGWADVIKADLKLFLTRLPGLEMLAWEDGTPFADEVTLGWINQQILEESNFPAAGFHPPTEQTDEHSVLALEQEALAQADSEGIEAALRWLQSRPDTGSPRNQWLLHLVMARVADQFARYDLALNLLRDLDCRAAGITLACWEPQYLFEIKARQLQLLRGKSQRSGAGKAGTSPEMEALLAELTALDPVRAAILYP</sequence>
<gene>
    <name evidence="2" type="primary">tssA</name>
    <name evidence="2" type="ORF">F4V73_16750</name>
</gene>
<dbReference type="InterPro" id="IPR017739">
    <property type="entry name" value="T6SS-assoc_VCA0119"/>
</dbReference>
<evidence type="ECO:0000313" key="2">
    <source>
        <dbReference type="EMBL" id="KAA8713585.1"/>
    </source>
</evidence>
<dbReference type="PANTHER" id="PTHR37024:SF5">
    <property type="entry name" value="IMPA N-TERMINAL DOMAIN-CONTAINING PROTEIN"/>
    <property type="match status" value="1"/>
</dbReference>
<dbReference type="RefSeq" id="WP_067369970.1">
    <property type="nucleotide sequence ID" value="NZ_BAAAFS010000002.1"/>
</dbReference>
<dbReference type="EMBL" id="VXKB01000006">
    <property type="protein sequence ID" value="KAA8713585.1"/>
    <property type="molecule type" value="Genomic_DNA"/>
</dbReference>
<evidence type="ECO:0000259" key="1">
    <source>
        <dbReference type="Pfam" id="PF06812"/>
    </source>
</evidence>
<evidence type="ECO:0000313" key="3">
    <source>
        <dbReference type="Proteomes" id="UP000322181"/>
    </source>
</evidence>
<dbReference type="AlphaFoldDB" id="A0A5M9R2G9"/>
<reference evidence="2 3" key="1">
    <citation type="submission" date="2019-09" db="EMBL/GenBank/DDBJ databases">
        <title>Draft genome sequence of various Type strains from the CCUG.</title>
        <authorList>
            <person name="Pineiro-Iglesias B."/>
            <person name="Tunovic T."/>
            <person name="Unosson C."/>
            <person name="Inganas E."/>
            <person name="Ohlen M."/>
            <person name="Cardew S."/>
            <person name="Jensie-Markopoulos S."/>
            <person name="Salva-Serra F."/>
            <person name="Jaen-Luchoro D."/>
            <person name="Karlsson R."/>
            <person name="Svensson-Stadler L."/>
            <person name="Chun J."/>
            <person name="Moore E."/>
        </authorList>
    </citation>
    <scope>NUCLEOTIDE SEQUENCE [LARGE SCALE GENOMIC DNA]</scope>
    <source>
        <strain evidence="2 3">CCUG 53682T</strain>
    </source>
</reference>
<organism evidence="2 3">
    <name type="scientific">Morganella psychrotolerans</name>
    <dbReference type="NCBI Taxonomy" id="368603"/>
    <lineage>
        <taxon>Bacteria</taxon>
        <taxon>Pseudomonadati</taxon>
        <taxon>Pseudomonadota</taxon>
        <taxon>Gammaproteobacteria</taxon>
        <taxon>Enterobacterales</taxon>
        <taxon>Morganellaceae</taxon>
        <taxon>Morganella</taxon>
    </lineage>
</organism>
<dbReference type="Pfam" id="PF16989">
    <property type="entry name" value="T6SS_VasJ"/>
    <property type="match status" value="1"/>
</dbReference>
<dbReference type="InterPro" id="IPR010657">
    <property type="entry name" value="ImpA_N"/>
</dbReference>
<dbReference type="Proteomes" id="UP000322181">
    <property type="component" value="Unassembled WGS sequence"/>
</dbReference>
<name>A0A5M9R2G9_9GAMM</name>
<protein>
    <submittedName>
        <fullName evidence="2">Type VI secretion system protein TssA</fullName>
    </submittedName>
</protein>
<dbReference type="NCBIfam" id="TIGR03362">
    <property type="entry name" value="VI_chp_7"/>
    <property type="match status" value="1"/>
</dbReference>
<dbReference type="OrthoDB" id="1522895at2"/>